<feature type="transmembrane region" description="Helical" evidence="2">
    <location>
        <begin position="661"/>
        <end position="679"/>
    </location>
</feature>
<name>A0AAJ0GTX8_9PEZI</name>
<feature type="compositionally biased region" description="Low complexity" evidence="1">
    <location>
        <begin position="78"/>
        <end position="92"/>
    </location>
</feature>
<feature type="transmembrane region" description="Helical" evidence="2">
    <location>
        <begin position="627"/>
        <end position="654"/>
    </location>
</feature>
<evidence type="ECO:0000313" key="3">
    <source>
        <dbReference type="EMBL" id="KAK3306103.1"/>
    </source>
</evidence>
<keyword evidence="2" id="KW-1133">Transmembrane helix</keyword>
<comment type="caution">
    <text evidence="3">The sequence shown here is derived from an EMBL/GenBank/DDBJ whole genome shotgun (WGS) entry which is preliminary data.</text>
</comment>
<organism evidence="3 4">
    <name type="scientific">Chaetomium strumarium</name>
    <dbReference type="NCBI Taxonomy" id="1170767"/>
    <lineage>
        <taxon>Eukaryota</taxon>
        <taxon>Fungi</taxon>
        <taxon>Dikarya</taxon>
        <taxon>Ascomycota</taxon>
        <taxon>Pezizomycotina</taxon>
        <taxon>Sordariomycetes</taxon>
        <taxon>Sordariomycetidae</taxon>
        <taxon>Sordariales</taxon>
        <taxon>Chaetomiaceae</taxon>
        <taxon>Chaetomium</taxon>
    </lineage>
</organism>
<proteinExistence type="predicted"/>
<dbReference type="EMBL" id="JAUDZG010000004">
    <property type="protein sequence ID" value="KAK3306103.1"/>
    <property type="molecule type" value="Genomic_DNA"/>
</dbReference>
<evidence type="ECO:0008006" key="5">
    <source>
        <dbReference type="Google" id="ProtNLM"/>
    </source>
</evidence>
<evidence type="ECO:0000256" key="2">
    <source>
        <dbReference type="SAM" id="Phobius"/>
    </source>
</evidence>
<keyword evidence="2" id="KW-0812">Transmembrane</keyword>
<reference evidence="3" key="2">
    <citation type="submission" date="2023-06" db="EMBL/GenBank/DDBJ databases">
        <authorList>
            <consortium name="Lawrence Berkeley National Laboratory"/>
            <person name="Mondo S.J."/>
            <person name="Hensen N."/>
            <person name="Bonometti L."/>
            <person name="Westerberg I."/>
            <person name="Brannstrom I.O."/>
            <person name="Guillou S."/>
            <person name="Cros-Aarteil S."/>
            <person name="Calhoun S."/>
            <person name="Haridas S."/>
            <person name="Kuo A."/>
            <person name="Pangilinan J."/>
            <person name="Riley R."/>
            <person name="Labutti K."/>
            <person name="Andreopoulos B."/>
            <person name="Lipzen A."/>
            <person name="Chen C."/>
            <person name="Yanf M."/>
            <person name="Daum C."/>
            <person name="Ng V."/>
            <person name="Clum A."/>
            <person name="Steindorff A."/>
            <person name="Ohm R."/>
            <person name="Martin F."/>
            <person name="Silar P."/>
            <person name="Natvig D."/>
            <person name="Lalanne C."/>
            <person name="Gautier V."/>
            <person name="Ament-Velasquez S.L."/>
            <person name="Kruys A."/>
            <person name="Hutchinson M.I."/>
            <person name="Powell A.J."/>
            <person name="Barry K."/>
            <person name="Miller A.N."/>
            <person name="Grigoriev I.V."/>
            <person name="Debuchy R."/>
            <person name="Gladieux P."/>
            <person name="Thoren M.H."/>
            <person name="Johannesson H."/>
        </authorList>
    </citation>
    <scope>NUCLEOTIDE SEQUENCE</scope>
    <source>
        <strain evidence="3">CBS 333.67</strain>
    </source>
</reference>
<accession>A0AAJ0GTX8</accession>
<feature type="region of interest" description="Disordered" evidence="1">
    <location>
        <begin position="43"/>
        <end position="70"/>
    </location>
</feature>
<sequence>MATTVEVQVAADPKNTHTAILNGAPKSEALSTWWREVSRLRLQSRRAPASRPRPAEPTVDPRDIDSSVSGLTSASASATVSVTSSHESSRAAPPVQTPTRLAAAVETGLLDVEVRLNIQEKLQTLVLASALGLKADRMADFTEQEEEALRQFQTAYDENRAIWFRGKRMPSVIFELVALRSSGTGSSSGGWPQTSICVRGLHSEDDIRKFHAVMSRSAIRRLYSGLRLSYDKTLIQRPAREVNEDYDHLPGSPCETLCGTRLVTRRPGHSVWSSTIGGIILVDGALYAMTSSHMPDDHQVASTTASLVGSSPSTLIGAQYDDDVESALILDPPCLSESASGGEIPPVPEHAGAATTRYLTDYLEGKPLRSKVSILAGFSGLCRGTLLSSPAFLSVRGAAPAEVWTVVLDGSTTLQEGDSGSWVVDDQRRWVGTVTALSGRDAYLFPAHVQLQQMRSSFERPVSLPSPLRCYLELAADDSFPDFERYFFATQALTPEVLIASASDMGRMALTLAIAKNKLPEDILKSLLGPMVAEGRTGSRAEIQMVFDGGFVSPKPLGTPSDAGPKWKPASGLPLAWDLNQETPSHMPNPTAIHPPDDEDKRSISRARVFAQMFVECIVASGVLRSWFYLLALFPVGFVRALVAVVVVSIVLSIDLSDNTGLYIAALAAAAPFLADTVLNSTLRVTHLVGWDKEEGSRNLSLDHIIPIYASGVGWDALAGYTFARVAENYGVGFVDVGAAAAAGGVFGTLHYLWRPLALATLMLFHLCFPTSKEQRKEMRKKRGWRALLRDPPGVSTFEKAKGKERETPAAIPVTALTPPPMSQHSPAAPFDRTPEAETGFLVEMIHGLYSTVD</sequence>
<dbReference type="GeneID" id="87886777"/>
<evidence type="ECO:0000313" key="4">
    <source>
        <dbReference type="Proteomes" id="UP001273166"/>
    </source>
</evidence>
<evidence type="ECO:0000256" key="1">
    <source>
        <dbReference type="SAM" id="MobiDB-lite"/>
    </source>
</evidence>
<dbReference type="RefSeq" id="XP_062721883.1">
    <property type="nucleotide sequence ID" value="XM_062867948.1"/>
</dbReference>
<protein>
    <recommendedName>
        <fullName evidence="5">Transmembrane protein</fullName>
    </recommendedName>
</protein>
<reference evidence="3" key="1">
    <citation type="journal article" date="2023" name="Mol. Phylogenet. Evol.">
        <title>Genome-scale phylogeny and comparative genomics of the fungal order Sordariales.</title>
        <authorList>
            <person name="Hensen N."/>
            <person name="Bonometti L."/>
            <person name="Westerberg I."/>
            <person name="Brannstrom I.O."/>
            <person name="Guillou S."/>
            <person name="Cros-Aarteil S."/>
            <person name="Calhoun S."/>
            <person name="Haridas S."/>
            <person name="Kuo A."/>
            <person name="Mondo S."/>
            <person name="Pangilinan J."/>
            <person name="Riley R."/>
            <person name="LaButti K."/>
            <person name="Andreopoulos B."/>
            <person name="Lipzen A."/>
            <person name="Chen C."/>
            <person name="Yan M."/>
            <person name="Daum C."/>
            <person name="Ng V."/>
            <person name="Clum A."/>
            <person name="Steindorff A."/>
            <person name="Ohm R.A."/>
            <person name="Martin F."/>
            <person name="Silar P."/>
            <person name="Natvig D.O."/>
            <person name="Lalanne C."/>
            <person name="Gautier V."/>
            <person name="Ament-Velasquez S.L."/>
            <person name="Kruys A."/>
            <person name="Hutchinson M.I."/>
            <person name="Powell A.J."/>
            <person name="Barry K."/>
            <person name="Miller A.N."/>
            <person name="Grigoriev I.V."/>
            <person name="Debuchy R."/>
            <person name="Gladieux P."/>
            <person name="Hiltunen Thoren M."/>
            <person name="Johannesson H."/>
        </authorList>
    </citation>
    <scope>NUCLEOTIDE SEQUENCE</scope>
    <source>
        <strain evidence="3">CBS 333.67</strain>
    </source>
</reference>
<keyword evidence="2" id="KW-0472">Membrane</keyword>
<dbReference type="AlphaFoldDB" id="A0AAJ0GTX8"/>
<feature type="region of interest" description="Disordered" evidence="1">
    <location>
        <begin position="802"/>
        <end position="830"/>
    </location>
</feature>
<keyword evidence="4" id="KW-1185">Reference proteome</keyword>
<feature type="region of interest" description="Disordered" evidence="1">
    <location>
        <begin position="78"/>
        <end position="97"/>
    </location>
</feature>
<dbReference type="Proteomes" id="UP001273166">
    <property type="component" value="Unassembled WGS sequence"/>
</dbReference>
<gene>
    <name evidence="3" type="ORF">B0T15DRAFT_511950</name>
</gene>